<reference evidence="1 2" key="1">
    <citation type="submission" date="2020-01" db="EMBL/GenBank/DDBJ databases">
        <title>Genome sequencing of strain KACC 21265.</title>
        <authorList>
            <person name="Heo J."/>
            <person name="Kim S.-J."/>
            <person name="Kim J.-S."/>
            <person name="Hong S.-B."/>
            <person name="Kwon S.-W."/>
        </authorList>
    </citation>
    <scope>NUCLEOTIDE SEQUENCE [LARGE SCALE GENOMIC DNA]</scope>
    <source>
        <strain evidence="1 2">KACC 21265</strain>
    </source>
</reference>
<dbReference type="Proteomes" id="UP000464787">
    <property type="component" value="Chromosome"/>
</dbReference>
<gene>
    <name evidence="1" type="ORF">GT347_00160</name>
</gene>
<proteinExistence type="predicted"/>
<organism evidence="1 2">
    <name type="scientific">Xylophilus rhododendri</name>
    <dbReference type="NCBI Taxonomy" id="2697032"/>
    <lineage>
        <taxon>Bacteria</taxon>
        <taxon>Pseudomonadati</taxon>
        <taxon>Pseudomonadota</taxon>
        <taxon>Betaproteobacteria</taxon>
        <taxon>Burkholderiales</taxon>
        <taxon>Xylophilus</taxon>
    </lineage>
</organism>
<protein>
    <submittedName>
        <fullName evidence="1">Uncharacterized protein</fullName>
    </submittedName>
</protein>
<dbReference type="EMBL" id="CP047650">
    <property type="protein sequence ID" value="QHI96547.1"/>
    <property type="molecule type" value="Genomic_DNA"/>
</dbReference>
<sequence>MQIWKKIYKMQRATFDAGDPGSALGWRRGVSMGQSIDRTRFSGTAYLYQSGGNGYPFRYEGSYSRPRRDRQGCMRFGWTATVVGMDRQPQPRTSIVDDPAIDVPGFVEQHIRRSIQEHVAVFAKRPASLPN</sequence>
<evidence type="ECO:0000313" key="2">
    <source>
        <dbReference type="Proteomes" id="UP000464787"/>
    </source>
</evidence>
<accession>A0A857IZ24</accession>
<dbReference type="AlphaFoldDB" id="A0A857IZ24"/>
<name>A0A857IZ24_9BURK</name>
<evidence type="ECO:0000313" key="1">
    <source>
        <dbReference type="EMBL" id="QHI96547.1"/>
    </source>
</evidence>
<dbReference type="RefSeq" id="WP_160550065.1">
    <property type="nucleotide sequence ID" value="NZ_CP047650.1"/>
</dbReference>
<keyword evidence="2" id="KW-1185">Reference proteome</keyword>
<dbReference type="KEGG" id="xyk:GT347_00160"/>